<keyword evidence="15" id="KW-0328">Glycosyltransferase</keyword>
<dbReference type="EC" id="2.4.99.12" evidence="4 12"/>
<keyword evidence="12" id="KW-0472">Membrane</keyword>
<feature type="transmembrane region" description="Helical" evidence="12">
    <location>
        <begin position="18"/>
        <end position="36"/>
    </location>
</feature>
<dbReference type="Proteomes" id="UP000092840">
    <property type="component" value="Unassembled WGS sequence"/>
</dbReference>
<comment type="pathway">
    <text evidence="2 12">Bacterial outer membrane biogenesis; LPS core biosynthesis.</text>
</comment>
<evidence type="ECO:0000256" key="8">
    <source>
        <dbReference type="ARBA" id="ARBA00031445"/>
    </source>
</evidence>
<dbReference type="InterPro" id="IPR038107">
    <property type="entry name" value="Glycos_transf_N_sf"/>
</dbReference>
<evidence type="ECO:0000256" key="5">
    <source>
        <dbReference type="ARBA" id="ARBA00019077"/>
    </source>
</evidence>
<evidence type="ECO:0000256" key="9">
    <source>
        <dbReference type="ARBA" id="ARBA00049183"/>
    </source>
</evidence>
<evidence type="ECO:0000256" key="10">
    <source>
        <dbReference type="PIRSR" id="PIRSR639901-1"/>
    </source>
</evidence>
<feature type="site" description="Transition state stabilizer" evidence="11">
    <location>
        <position position="140"/>
    </location>
</feature>
<keyword evidence="12" id="KW-1133">Transmembrane helix</keyword>
<dbReference type="EMBL" id="FLRA01000002">
    <property type="protein sequence ID" value="SBT16264.1"/>
    <property type="molecule type" value="Genomic_DNA"/>
</dbReference>
<evidence type="ECO:0000256" key="3">
    <source>
        <dbReference type="ARBA" id="ARBA00006380"/>
    </source>
</evidence>
<keyword evidence="12" id="KW-0448">Lipopolysaccharide biosynthesis</keyword>
<sequence>MRTPNCIKISSTKNKRMWLYRFLLVVATPFIARRIWRFHKRYDNYRVAEALGKWGAMKADLWLHCASVGEVLAAKTLITQWLTQHPNKTLLVTTVTPTGEAQVQKWFSGRVQHRYLPLDHTVCVQRALKQLSCTQLAIIETELWPNLLKAAKAKGMTIQVINARLSERSAKRYEKFGFFSRSLMALPDRFLAHAATDAERFKALGATGVPVVGNIKFDISPPEDSEIAVWRQAIVPKNEFVWIAASTHEGEDLQFLAAHQALLQQVPDAKLILVPRHPERFEAVYKLSQQQGFQTVRRSDDQLDTWAQANVLLGDSMGEMMRYFAISDVVFVAGSMIERGGHNPIEPAILSKPVIVGAHTFNFADITESLIHDGGAVRVRSEGELVDQLLLLQDLTQRQTMGQKALSNAKANQGALARVLQYLDIS</sequence>
<evidence type="ECO:0000256" key="4">
    <source>
        <dbReference type="ARBA" id="ARBA00012621"/>
    </source>
</evidence>
<dbReference type="InterPro" id="IPR039901">
    <property type="entry name" value="Kdotransferase"/>
</dbReference>
<feature type="domain" description="3-deoxy-D-manno-octulosonic-acid transferase N-terminal" evidence="14">
    <location>
        <begin position="49"/>
        <end position="219"/>
    </location>
</feature>
<evidence type="ECO:0000256" key="7">
    <source>
        <dbReference type="ARBA" id="ARBA00022679"/>
    </source>
</evidence>
<organism evidence="15 18">
    <name type="scientific">Marinomonas gallaica</name>
    <dbReference type="NCBI Taxonomy" id="1806667"/>
    <lineage>
        <taxon>Bacteria</taxon>
        <taxon>Pseudomonadati</taxon>
        <taxon>Pseudomonadota</taxon>
        <taxon>Gammaproteobacteria</taxon>
        <taxon>Oceanospirillales</taxon>
        <taxon>Oceanospirillaceae</taxon>
        <taxon>Marinomonas</taxon>
    </lineage>
</organism>
<evidence type="ECO:0000256" key="11">
    <source>
        <dbReference type="PIRSR" id="PIRSR639901-2"/>
    </source>
</evidence>
<evidence type="ECO:0000256" key="6">
    <source>
        <dbReference type="ARBA" id="ARBA00022519"/>
    </source>
</evidence>
<keyword evidence="6" id="KW-0997">Cell inner membrane</keyword>
<dbReference type="AlphaFoldDB" id="A0A1C3JM60"/>
<dbReference type="GO" id="GO:0030313">
    <property type="term" value="C:cell envelope"/>
    <property type="evidence" value="ECO:0007669"/>
    <property type="project" value="UniProtKB-SubCell"/>
</dbReference>
<reference evidence="16 17" key="1">
    <citation type="submission" date="2016-06" db="EMBL/GenBank/DDBJ databases">
        <authorList>
            <person name="Rodrigo-Torres L."/>
            <person name="Arahal D.R."/>
        </authorList>
    </citation>
    <scope>NUCLEOTIDE SEQUENCE [LARGE SCALE GENOMIC DNA]</scope>
    <source>
        <strain evidence="16 17">CECT 5116</strain>
    </source>
</reference>
<evidence type="ECO:0000256" key="2">
    <source>
        <dbReference type="ARBA" id="ARBA00004713"/>
    </source>
</evidence>
<feature type="active site" description="Proton acceptor" evidence="10">
    <location>
        <position position="70"/>
    </location>
</feature>
<dbReference type="PANTHER" id="PTHR42755:SF1">
    <property type="entry name" value="3-DEOXY-D-MANNO-OCTULOSONIC ACID TRANSFERASE, MITOCHONDRIAL-RELATED"/>
    <property type="match status" value="1"/>
</dbReference>
<dbReference type="Pfam" id="PF00534">
    <property type="entry name" value="Glycos_transf_1"/>
    <property type="match status" value="1"/>
</dbReference>
<evidence type="ECO:0000256" key="12">
    <source>
        <dbReference type="RuleBase" id="RU365103"/>
    </source>
</evidence>
<reference evidence="15 18" key="2">
    <citation type="submission" date="2016-06" db="EMBL/GenBank/DDBJ databases">
        <authorList>
            <person name="Kjaerup R.B."/>
            <person name="Dalgaard T.S."/>
            <person name="Juul-Madsen H.R."/>
        </authorList>
    </citation>
    <scope>NUCLEOTIDE SEQUENCE [LARGE SCALE GENOMIC DNA]</scope>
    <source>
        <strain evidence="15 18">CECT 5115</strain>
    </source>
</reference>
<evidence type="ECO:0000313" key="17">
    <source>
        <dbReference type="Proteomes" id="UP000092840"/>
    </source>
</evidence>
<keyword evidence="7 12" id="KW-0808">Transferase</keyword>
<dbReference type="PANTHER" id="PTHR42755">
    <property type="entry name" value="3-DEOXY-MANNO-OCTULOSONATE CYTIDYLYLTRANSFERASE"/>
    <property type="match status" value="1"/>
</dbReference>
<evidence type="ECO:0000313" key="16">
    <source>
        <dbReference type="EMBL" id="SBT21312.1"/>
    </source>
</evidence>
<name>A0A1C3JM60_9GAMM</name>
<evidence type="ECO:0000256" key="1">
    <source>
        <dbReference type="ARBA" id="ARBA00004196"/>
    </source>
</evidence>
<comment type="similarity">
    <text evidence="3">Belongs to the glycosyltransferase group 1 family. Glycosyltransferase 30 subfamily.</text>
</comment>
<accession>A0A1C3JM60</accession>
<keyword evidence="12" id="KW-0812">Transmembrane</keyword>
<comment type="catalytic activity">
    <reaction evidence="9 12">
        <text>lipid IVA (E. coli) + CMP-3-deoxy-beta-D-manno-octulosonate = alpha-Kdo-(2-&gt;6)-lipid IVA (E. coli) + CMP + H(+)</text>
        <dbReference type="Rhea" id="RHEA:28066"/>
        <dbReference type="ChEBI" id="CHEBI:15378"/>
        <dbReference type="ChEBI" id="CHEBI:58603"/>
        <dbReference type="ChEBI" id="CHEBI:60364"/>
        <dbReference type="ChEBI" id="CHEBI:60377"/>
        <dbReference type="ChEBI" id="CHEBI:85987"/>
        <dbReference type="EC" id="2.4.99.12"/>
    </reaction>
</comment>
<gene>
    <name evidence="15" type="primary">waaA</name>
    <name evidence="15" type="ORF">MGA5115_00344</name>
    <name evidence="16" type="ORF">MGA5116_01905</name>
</gene>
<dbReference type="Gene3D" id="3.40.50.11720">
    <property type="entry name" value="3-Deoxy-D-manno-octulosonic-acid transferase, N-terminal domain"/>
    <property type="match status" value="1"/>
</dbReference>
<dbReference type="FunFam" id="3.40.50.2000:FF:000032">
    <property type="entry name" value="3-deoxy-D-manno-octulosonic acid transferase"/>
    <property type="match status" value="1"/>
</dbReference>
<dbReference type="InterPro" id="IPR007507">
    <property type="entry name" value="Glycos_transf_N"/>
</dbReference>
<dbReference type="Proteomes" id="UP000092871">
    <property type="component" value="Unassembled WGS sequence"/>
</dbReference>
<dbReference type="Gene3D" id="3.40.50.2000">
    <property type="entry name" value="Glycogen Phosphorylase B"/>
    <property type="match status" value="1"/>
</dbReference>
<dbReference type="GO" id="GO:0009244">
    <property type="term" value="P:lipopolysaccharide core region biosynthetic process"/>
    <property type="evidence" value="ECO:0007669"/>
    <property type="project" value="UniProtKB-UniRule"/>
</dbReference>
<dbReference type="GO" id="GO:0043842">
    <property type="term" value="F:Kdo transferase activity"/>
    <property type="evidence" value="ECO:0007669"/>
    <property type="project" value="UniProtKB-EC"/>
</dbReference>
<evidence type="ECO:0000259" key="14">
    <source>
        <dbReference type="Pfam" id="PF04413"/>
    </source>
</evidence>
<evidence type="ECO:0000259" key="13">
    <source>
        <dbReference type="Pfam" id="PF00534"/>
    </source>
</evidence>
<feature type="site" description="Transition state stabilizer" evidence="11">
    <location>
        <position position="216"/>
    </location>
</feature>
<feature type="domain" description="Glycosyl transferase family 1" evidence="13">
    <location>
        <begin position="255"/>
        <end position="391"/>
    </location>
</feature>
<dbReference type="GO" id="GO:0005886">
    <property type="term" value="C:plasma membrane"/>
    <property type="evidence" value="ECO:0007669"/>
    <property type="project" value="UniProtKB-SubCell"/>
</dbReference>
<proteinExistence type="inferred from homology"/>
<dbReference type="Pfam" id="PF04413">
    <property type="entry name" value="Glycos_transf_N"/>
    <property type="match status" value="1"/>
</dbReference>
<keyword evidence="17" id="KW-1185">Reference proteome</keyword>
<dbReference type="GO" id="GO:0009245">
    <property type="term" value="P:lipid A biosynthetic process"/>
    <property type="evidence" value="ECO:0007669"/>
    <property type="project" value="TreeGrafter"/>
</dbReference>
<dbReference type="EMBL" id="FLRB01000012">
    <property type="protein sequence ID" value="SBT21312.1"/>
    <property type="molecule type" value="Genomic_DNA"/>
</dbReference>
<dbReference type="InterPro" id="IPR001296">
    <property type="entry name" value="Glyco_trans_1"/>
</dbReference>
<dbReference type="SUPFAM" id="SSF53756">
    <property type="entry name" value="UDP-Glycosyltransferase/glycogen phosphorylase"/>
    <property type="match status" value="1"/>
</dbReference>
<evidence type="ECO:0000313" key="18">
    <source>
        <dbReference type="Proteomes" id="UP000092871"/>
    </source>
</evidence>
<protein>
    <recommendedName>
        <fullName evidence="5 12">3-deoxy-D-manno-octulosonic acid transferase</fullName>
        <shortName evidence="12">Kdo transferase</shortName>
        <ecNumber evidence="4 12">2.4.99.12</ecNumber>
    </recommendedName>
    <alternativeName>
        <fullName evidence="8 12">Lipid IV(A) 3-deoxy-D-manno-octulosonic acid transferase</fullName>
    </alternativeName>
</protein>
<dbReference type="UniPathway" id="UPA00958"/>
<keyword evidence="12" id="KW-1003">Cell membrane</keyword>
<comment type="function">
    <text evidence="12">Involved in lipopolysaccharide (LPS) biosynthesis. Catalyzes the transfer of 3-deoxy-D-manno-octulosonate (Kdo) residue(s) from CMP-Kdo to lipid IV(A), the tetraacyldisaccharide-1,4'-bisphosphate precursor of lipid A.</text>
</comment>
<evidence type="ECO:0000313" key="15">
    <source>
        <dbReference type="EMBL" id="SBT16264.1"/>
    </source>
</evidence>
<comment type="subcellular location">
    <subcellularLocation>
        <location evidence="1">Cell envelope</location>
    </subcellularLocation>
    <subcellularLocation>
        <location evidence="12">Cell membrane</location>
    </subcellularLocation>
</comment>